<evidence type="ECO:0000256" key="2">
    <source>
        <dbReference type="ARBA" id="ARBA00023125"/>
    </source>
</evidence>
<dbReference type="SMART" id="SM00342">
    <property type="entry name" value="HTH_ARAC"/>
    <property type="match status" value="1"/>
</dbReference>
<accession>A0ABT9WK56</accession>
<dbReference type="Pfam" id="PF12833">
    <property type="entry name" value="HTH_18"/>
    <property type="match status" value="1"/>
</dbReference>
<dbReference type="InterPro" id="IPR018060">
    <property type="entry name" value="HTH_AraC"/>
</dbReference>
<dbReference type="EMBL" id="JAUSTI010000019">
    <property type="protein sequence ID" value="MDQ0173372.1"/>
    <property type="molecule type" value="Genomic_DNA"/>
</dbReference>
<dbReference type="RefSeq" id="WP_307220330.1">
    <property type="nucleotide sequence ID" value="NZ_JAUSTI010000019.1"/>
</dbReference>
<evidence type="ECO:0000313" key="6">
    <source>
        <dbReference type="Proteomes" id="UP001233836"/>
    </source>
</evidence>
<evidence type="ECO:0000256" key="3">
    <source>
        <dbReference type="ARBA" id="ARBA00023163"/>
    </source>
</evidence>
<sequence length="261" mass="30072">MKIDLAATYSFIAIPVDSTLQLSSEKRILLLESNGKLLISTVGNSQIQYENTSFMGKGSFSIMNIDNDTVFIRAVVFSTGTEESIPIDNFLIFEKEDRILLSNLIDKCISNIDKHVIDCSNREESFFRSLYKTMQLSHKKIDFRLVYIHRYINDHYFEVITLNFLAELIGFNPVYLSNTYKKFFNLSPIQYLQLVRMREACNLLINTTLSIAEIASKVGYVSNSQFSMTFKKHFGKTPMEYRNISLLQRNMINNRSLKGGV</sequence>
<evidence type="ECO:0000256" key="1">
    <source>
        <dbReference type="ARBA" id="ARBA00023015"/>
    </source>
</evidence>
<dbReference type="PROSITE" id="PS01124">
    <property type="entry name" value="HTH_ARAC_FAMILY_2"/>
    <property type="match status" value="1"/>
</dbReference>
<feature type="domain" description="HTH araC/xylS-type" evidence="4">
    <location>
        <begin position="146"/>
        <end position="244"/>
    </location>
</feature>
<gene>
    <name evidence="5" type="ORF">J2T19_004865</name>
</gene>
<dbReference type="InterPro" id="IPR018062">
    <property type="entry name" value="HTH_AraC-typ_CS"/>
</dbReference>
<keyword evidence="3" id="KW-0804">Transcription</keyword>
<dbReference type="SUPFAM" id="SSF46689">
    <property type="entry name" value="Homeodomain-like"/>
    <property type="match status" value="2"/>
</dbReference>
<dbReference type="InterPro" id="IPR020449">
    <property type="entry name" value="Tscrpt_reg_AraC-type_HTH"/>
</dbReference>
<dbReference type="PROSITE" id="PS00041">
    <property type="entry name" value="HTH_ARAC_FAMILY_1"/>
    <property type="match status" value="1"/>
</dbReference>
<evidence type="ECO:0000259" key="4">
    <source>
        <dbReference type="PROSITE" id="PS01124"/>
    </source>
</evidence>
<dbReference type="PANTHER" id="PTHR43280">
    <property type="entry name" value="ARAC-FAMILY TRANSCRIPTIONAL REGULATOR"/>
    <property type="match status" value="1"/>
</dbReference>
<keyword evidence="6" id="KW-1185">Reference proteome</keyword>
<dbReference type="InterPro" id="IPR009057">
    <property type="entry name" value="Homeodomain-like_sf"/>
</dbReference>
<keyword evidence="2" id="KW-0238">DNA-binding</keyword>
<evidence type="ECO:0000313" key="5">
    <source>
        <dbReference type="EMBL" id="MDQ0173372.1"/>
    </source>
</evidence>
<name>A0ABT9WK56_9BACL</name>
<organism evidence="5 6">
    <name type="scientific">Paenibacillus tundrae</name>
    <dbReference type="NCBI Taxonomy" id="528187"/>
    <lineage>
        <taxon>Bacteria</taxon>
        <taxon>Bacillati</taxon>
        <taxon>Bacillota</taxon>
        <taxon>Bacilli</taxon>
        <taxon>Bacillales</taxon>
        <taxon>Paenibacillaceae</taxon>
        <taxon>Paenibacillus</taxon>
    </lineage>
</organism>
<reference evidence="5 6" key="1">
    <citation type="submission" date="2023-07" db="EMBL/GenBank/DDBJ databases">
        <title>Sorghum-associated microbial communities from plants grown in Nebraska, USA.</title>
        <authorList>
            <person name="Schachtman D."/>
        </authorList>
    </citation>
    <scope>NUCLEOTIDE SEQUENCE [LARGE SCALE GENOMIC DNA]</scope>
    <source>
        <strain evidence="5 6">DS1314</strain>
    </source>
</reference>
<keyword evidence="1" id="KW-0805">Transcription regulation</keyword>
<dbReference type="Proteomes" id="UP001233836">
    <property type="component" value="Unassembled WGS sequence"/>
</dbReference>
<dbReference type="Gene3D" id="1.10.10.60">
    <property type="entry name" value="Homeodomain-like"/>
    <property type="match status" value="2"/>
</dbReference>
<dbReference type="PANTHER" id="PTHR43280:SF28">
    <property type="entry name" value="HTH-TYPE TRANSCRIPTIONAL ACTIVATOR RHAS"/>
    <property type="match status" value="1"/>
</dbReference>
<protein>
    <submittedName>
        <fullName evidence="5">AraC-like DNA-binding protein</fullName>
    </submittedName>
</protein>
<dbReference type="PRINTS" id="PR00032">
    <property type="entry name" value="HTHARAC"/>
</dbReference>
<comment type="caution">
    <text evidence="5">The sequence shown here is derived from an EMBL/GenBank/DDBJ whole genome shotgun (WGS) entry which is preliminary data.</text>
</comment>
<proteinExistence type="predicted"/>